<name>A0A073JW79_9BACI</name>
<keyword evidence="3" id="KW-1185">Reference proteome</keyword>
<dbReference type="Pfam" id="PF12728">
    <property type="entry name" value="HTH_17"/>
    <property type="match status" value="1"/>
</dbReference>
<comment type="caution">
    <text evidence="2">The sequence shown here is derived from an EMBL/GenBank/DDBJ whole genome shotgun (WGS) entry which is preliminary data.</text>
</comment>
<dbReference type="STRING" id="574376.BAMA_23170"/>
<organism evidence="2 3">
    <name type="scientific">Bacillus manliponensis</name>
    <dbReference type="NCBI Taxonomy" id="574376"/>
    <lineage>
        <taxon>Bacteria</taxon>
        <taxon>Bacillati</taxon>
        <taxon>Bacillota</taxon>
        <taxon>Bacilli</taxon>
        <taxon>Bacillales</taxon>
        <taxon>Bacillaceae</taxon>
        <taxon>Bacillus</taxon>
        <taxon>Bacillus cereus group</taxon>
    </lineage>
</organism>
<evidence type="ECO:0000259" key="1">
    <source>
        <dbReference type="Pfam" id="PF12728"/>
    </source>
</evidence>
<dbReference type="AlphaFoldDB" id="A0A073JW79"/>
<accession>A0A073JW79</accession>
<dbReference type="EMBL" id="JOTN01000008">
    <property type="protein sequence ID" value="KEK19284.1"/>
    <property type="molecule type" value="Genomic_DNA"/>
</dbReference>
<dbReference type="InterPro" id="IPR010093">
    <property type="entry name" value="SinI_DNA-bd"/>
</dbReference>
<reference evidence="2 3" key="1">
    <citation type="submission" date="2014-06" db="EMBL/GenBank/DDBJ databases">
        <title>Draft genome sequence of Bacillus manliponensis JCM 15802 (MCCC 1A00708).</title>
        <authorList>
            <person name="Lai Q."/>
            <person name="Liu Y."/>
            <person name="Shao Z."/>
        </authorList>
    </citation>
    <scope>NUCLEOTIDE SEQUENCE [LARGE SCALE GENOMIC DNA]</scope>
    <source>
        <strain evidence="2 3">JCM 15802</strain>
    </source>
</reference>
<dbReference type="OrthoDB" id="2166477at2"/>
<protein>
    <recommendedName>
        <fullName evidence="1">Helix-turn-helix domain-containing protein</fullName>
    </recommendedName>
</protein>
<evidence type="ECO:0000313" key="2">
    <source>
        <dbReference type="EMBL" id="KEK19284.1"/>
    </source>
</evidence>
<dbReference type="RefSeq" id="WP_034639083.1">
    <property type="nucleotide sequence ID" value="NZ_CBCSJC010000029.1"/>
</dbReference>
<evidence type="ECO:0000313" key="3">
    <source>
        <dbReference type="Proteomes" id="UP000027822"/>
    </source>
</evidence>
<feature type="domain" description="Helix-turn-helix" evidence="1">
    <location>
        <begin position="2"/>
        <end position="50"/>
    </location>
</feature>
<dbReference type="NCBIfam" id="TIGR01764">
    <property type="entry name" value="excise"/>
    <property type="match status" value="1"/>
</dbReference>
<proteinExistence type="predicted"/>
<dbReference type="eggNOG" id="COG0166">
    <property type="taxonomic scope" value="Bacteria"/>
</dbReference>
<dbReference type="Proteomes" id="UP000027822">
    <property type="component" value="Unassembled WGS sequence"/>
</dbReference>
<dbReference type="InterPro" id="IPR041657">
    <property type="entry name" value="HTH_17"/>
</dbReference>
<sequence length="76" mass="9168">MYLTIKEAAEYLNIPEAQVENLILQRRVRAVHDGEQYLLYQDQFQTHFEQLEKYKKLVEEILNEPIPEDMDVKDED</sequence>
<gene>
    <name evidence="2" type="ORF">BAMA_23170</name>
</gene>
<dbReference type="GO" id="GO:0003677">
    <property type="term" value="F:DNA binding"/>
    <property type="evidence" value="ECO:0007669"/>
    <property type="project" value="InterPro"/>
</dbReference>